<proteinExistence type="inferred from homology"/>
<dbReference type="InterPro" id="IPR034294">
    <property type="entry name" value="Aquaporin_transptr"/>
</dbReference>
<feature type="transmembrane region" description="Helical" evidence="10">
    <location>
        <begin position="216"/>
        <end position="237"/>
    </location>
</feature>
<feature type="compositionally biased region" description="Low complexity" evidence="9">
    <location>
        <begin position="301"/>
        <end position="313"/>
    </location>
</feature>
<evidence type="ECO:0000256" key="7">
    <source>
        <dbReference type="ARBA" id="ARBA00023136"/>
    </source>
</evidence>
<name>A0ABU9WWU6_9MICC</name>
<evidence type="ECO:0000313" key="11">
    <source>
        <dbReference type="EMBL" id="MEN2743641.1"/>
    </source>
</evidence>
<evidence type="ECO:0000256" key="4">
    <source>
        <dbReference type="ARBA" id="ARBA00022475"/>
    </source>
</evidence>
<keyword evidence="6 10" id="KW-1133">Transmembrane helix</keyword>
<dbReference type="InterPro" id="IPR022357">
    <property type="entry name" value="MIP_CS"/>
</dbReference>
<evidence type="ECO:0000256" key="9">
    <source>
        <dbReference type="SAM" id="MobiDB-lite"/>
    </source>
</evidence>
<evidence type="ECO:0000313" key="12">
    <source>
        <dbReference type="Proteomes" id="UP001422074"/>
    </source>
</evidence>
<feature type="transmembrane region" description="Helical" evidence="10">
    <location>
        <begin position="93"/>
        <end position="112"/>
    </location>
</feature>
<feature type="transmembrane region" description="Helical" evidence="10">
    <location>
        <begin position="175"/>
        <end position="196"/>
    </location>
</feature>
<evidence type="ECO:0000256" key="3">
    <source>
        <dbReference type="ARBA" id="ARBA00022448"/>
    </source>
</evidence>
<keyword evidence="4" id="KW-1003">Cell membrane</keyword>
<evidence type="ECO:0000256" key="1">
    <source>
        <dbReference type="ARBA" id="ARBA00004651"/>
    </source>
</evidence>
<organism evidence="11 12">
    <name type="scientific">Sinomonas halotolerans</name>
    <dbReference type="NCBI Taxonomy" id="1644133"/>
    <lineage>
        <taxon>Bacteria</taxon>
        <taxon>Bacillati</taxon>
        <taxon>Actinomycetota</taxon>
        <taxon>Actinomycetes</taxon>
        <taxon>Micrococcales</taxon>
        <taxon>Micrococcaceae</taxon>
        <taxon>Sinomonas</taxon>
    </lineage>
</organism>
<dbReference type="Proteomes" id="UP001422074">
    <property type="component" value="Unassembled WGS sequence"/>
</dbReference>
<reference evidence="11 12" key="1">
    <citation type="submission" date="2024-05" db="EMBL/GenBank/DDBJ databases">
        <title>Sinomonas sp. nov., isolated from a waste landfill.</title>
        <authorList>
            <person name="Zhao Y."/>
        </authorList>
    </citation>
    <scope>NUCLEOTIDE SEQUENCE [LARGE SCALE GENOMIC DNA]</scope>
    <source>
        <strain evidence="11 12">CCTCC AB2014300</strain>
    </source>
</reference>
<dbReference type="InterPro" id="IPR000425">
    <property type="entry name" value="MIP"/>
</dbReference>
<comment type="similarity">
    <text evidence="2 8">Belongs to the MIP/aquaporin (TC 1.A.8) family.</text>
</comment>
<keyword evidence="12" id="KW-1185">Reference proteome</keyword>
<sequence length="339" mass="33485">MTTTLPKAPGEYSLTAKLASEAFGSFLLIFGALGVALFSGTAAGAVPAPLAAGLALAAGIAAVGHVSGGHFNPAVTVGLAVAGRTNWRLVPGYLAAQLVGGLLGALLLWVTLRSLPGITDVAPIFSQLSNGFDQHSPNQFPLAAALLVEVVATAVFVAVALAVTSRRAVKGMAPWAVGLAYAVLVQALSPITNAGINPMRSTASAVFAEPTVIAQLWLFWGAPVLGGVLVGLIFRGFGPAEDLLFSSAGGAADATAEATRDDSGRAGAGAAAAAIAAASDAAGGTVVATDALAAVSDDDGAAGSAAAAPKAAPQELSAPGVRTAPDGDDDARDFFHRNR</sequence>
<evidence type="ECO:0000256" key="2">
    <source>
        <dbReference type="ARBA" id="ARBA00006175"/>
    </source>
</evidence>
<dbReference type="SUPFAM" id="SSF81338">
    <property type="entry name" value="Aquaporin-like"/>
    <property type="match status" value="1"/>
</dbReference>
<dbReference type="EMBL" id="JBDFRB010000002">
    <property type="protein sequence ID" value="MEN2743641.1"/>
    <property type="molecule type" value="Genomic_DNA"/>
</dbReference>
<evidence type="ECO:0000256" key="8">
    <source>
        <dbReference type="RuleBase" id="RU000477"/>
    </source>
</evidence>
<comment type="subcellular location">
    <subcellularLocation>
        <location evidence="1">Cell membrane</location>
        <topology evidence="1">Multi-pass membrane protein</topology>
    </subcellularLocation>
</comment>
<feature type="transmembrane region" description="Helical" evidence="10">
    <location>
        <begin position="142"/>
        <end position="163"/>
    </location>
</feature>
<dbReference type="PROSITE" id="PS00221">
    <property type="entry name" value="MIP"/>
    <property type="match status" value="1"/>
</dbReference>
<feature type="transmembrane region" description="Helical" evidence="10">
    <location>
        <begin position="26"/>
        <end position="48"/>
    </location>
</feature>
<evidence type="ECO:0000256" key="5">
    <source>
        <dbReference type="ARBA" id="ARBA00022692"/>
    </source>
</evidence>
<dbReference type="PRINTS" id="PR00783">
    <property type="entry name" value="MINTRINSICP"/>
</dbReference>
<evidence type="ECO:0000256" key="6">
    <source>
        <dbReference type="ARBA" id="ARBA00022989"/>
    </source>
</evidence>
<protein>
    <submittedName>
        <fullName evidence="11">Aquaporin</fullName>
    </submittedName>
</protein>
<dbReference type="Gene3D" id="1.20.1080.10">
    <property type="entry name" value="Glycerol uptake facilitator protein"/>
    <property type="match status" value="1"/>
</dbReference>
<feature type="transmembrane region" description="Helical" evidence="10">
    <location>
        <begin position="54"/>
        <end position="81"/>
    </location>
</feature>
<accession>A0ABU9WWU6</accession>
<keyword evidence="3 8" id="KW-0813">Transport</keyword>
<dbReference type="Pfam" id="PF00230">
    <property type="entry name" value="MIP"/>
    <property type="match status" value="1"/>
</dbReference>
<keyword evidence="7 10" id="KW-0472">Membrane</keyword>
<keyword evidence="5 8" id="KW-0812">Transmembrane</keyword>
<comment type="caution">
    <text evidence="11">The sequence shown here is derived from an EMBL/GenBank/DDBJ whole genome shotgun (WGS) entry which is preliminary data.</text>
</comment>
<dbReference type="InterPro" id="IPR023271">
    <property type="entry name" value="Aquaporin-like"/>
</dbReference>
<dbReference type="RefSeq" id="WP_345883157.1">
    <property type="nucleotide sequence ID" value="NZ_JBDFRB010000002.1"/>
</dbReference>
<dbReference type="PANTHER" id="PTHR19139:SF199">
    <property type="entry name" value="MIP17260P"/>
    <property type="match status" value="1"/>
</dbReference>
<gene>
    <name evidence="11" type="ORF">ABCQ75_03680</name>
</gene>
<evidence type="ECO:0000256" key="10">
    <source>
        <dbReference type="SAM" id="Phobius"/>
    </source>
</evidence>
<dbReference type="PANTHER" id="PTHR19139">
    <property type="entry name" value="AQUAPORIN TRANSPORTER"/>
    <property type="match status" value="1"/>
</dbReference>
<feature type="region of interest" description="Disordered" evidence="9">
    <location>
        <begin position="301"/>
        <end position="339"/>
    </location>
</feature>